<dbReference type="RefSeq" id="WP_167918956.1">
    <property type="nucleotide sequence ID" value="NZ_JAATIT010000001.1"/>
</dbReference>
<evidence type="ECO:0008006" key="3">
    <source>
        <dbReference type="Google" id="ProtNLM"/>
    </source>
</evidence>
<dbReference type="InterPro" id="IPR029063">
    <property type="entry name" value="SAM-dependent_MTases_sf"/>
</dbReference>
<dbReference type="Proteomes" id="UP000535078">
    <property type="component" value="Unassembled WGS sequence"/>
</dbReference>
<dbReference type="AlphaFoldDB" id="A0A7X5XPZ8"/>
<dbReference type="Gene3D" id="3.40.50.150">
    <property type="entry name" value="Vaccinia Virus protein VP39"/>
    <property type="match status" value="1"/>
</dbReference>
<proteinExistence type="predicted"/>
<reference evidence="1 2" key="1">
    <citation type="submission" date="2020-03" db="EMBL/GenBank/DDBJ databases">
        <title>Genomic Encyclopedia of Type Strains, Phase IV (KMG-IV): sequencing the most valuable type-strain genomes for metagenomic binning, comparative biology and taxonomic classification.</title>
        <authorList>
            <person name="Goeker M."/>
        </authorList>
    </citation>
    <scope>NUCLEOTIDE SEQUENCE [LARGE SCALE GENOMIC DNA]</scope>
    <source>
        <strain evidence="1 2">DSM 25229</strain>
    </source>
</reference>
<protein>
    <recommendedName>
        <fullName evidence="3">Class I SAM-dependent methyltransferase</fullName>
    </recommendedName>
</protein>
<name>A0A7X5XPZ8_9SPHN</name>
<dbReference type="EMBL" id="JAATIT010000001">
    <property type="protein sequence ID" value="NJB88221.1"/>
    <property type="molecule type" value="Genomic_DNA"/>
</dbReference>
<comment type="caution">
    <text evidence="1">The sequence shown here is derived from an EMBL/GenBank/DDBJ whole genome shotgun (WGS) entry which is preliminary data.</text>
</comment>
<accession>A0A7X5XPZ8</accession>
<sequence>MRPHLTAAEIAQIELQLAGLASLLEFGCGEATLVAARQVRRIVSVDGDPARLGRIQAEVAREAVEFTPVHIDVGPVGEGGYPAGESRIRDWPRYHSHIWRGMGGSPDAVSIAGRFRVACLLQAIIHCKPDCVFLFRDFNSEPHYHAILRHVEVLARVDGLGVLRAKRQVDGTAVLHDLFDHYLDPD</sequence>
<gene>
    <name evidence="1" type="ORF">GGR90_000373</name>
</gene>
<evidence type="ECO:0000313" key="2">
    <source>
        <dbReference type="Proteomes" id="UP000535078"/>
    </source>
</evidence>
<evidence type="ECO:0000313" key="1">
    <source>
        <dbReference type="EMBL" id="NJB88221.1"/>
    </source>
</evidence>
<keyword evidence="2" id="KW-1185">Reference proteome</keyword>
<dbReference type="SUPFAM" id="SSF53335">
    <property type="entry name" value="S-adenosyl-L-methionine-dependent methyltransferases"/>
    <property type="match status" value="1"/>
</dbReference>
<organism evidence="1 2">
    <name type="scientific">Sphingopyxis italica</name>
    <dbReference type="NCBI Taxonomy" id="1129133"/>
    <lineage>
        <taxon>Bacteria</taxon>
        <taxon>Pseudomonadati</taxon>
        <taxon>Pseudomonadota</taxon>
        <taxon>Alphaproteobacteria</taxon>
        <taxon>Sphingomonadales</taxon>
        <taxon>Sphingomonadaceae</taxon>
        <taxon>Sphingopyxis</taxon>
    </lineage>
</organism>